<dbReference type="AlphaFoldDB" id="A0A8D8T7Y2"/>
<feature type="region of interest" description="Disordered" evidence="1">
    <location>
        <begin position="1"/>
        <end position="26"/>
    </location>
</feature>
<dbReference type="EMBL" id="HBUF01255321">
    <property type="protein sequence ID" value="CAG6681347.1"/>
    <property type="molecule type" value="Transcribed_RNA"/>
</dbReference>
<dbReference type="EMBL" id="HBUF01255319">
    <property type="protein sequence ID" value="CAG6681343.1"/>
    <property type="molecule type" value="Transcribed_RNA"/>
</dbReference>
<feature type="compositionally biased region" description="Basic and acidic residues" evidence="1">
    <location>
        <begin position="9"/>
        <end position="19"/>
    </location>
</feature>
<proteinExistence type="predicted"/>
<evidence type="ECO:0000256" key="1">
    <source>
        <dbReference type="SAM" id="MobiDB-lite"/>
    </source>
</evidence>
<organism evidence="2">
    <name type="scientific">Cacopsylla melanoneura</name>
    <dbReference type="NCBI Taxonomy" id="428564"/>
    <lineage>
        <taxon>Eukaryota</taxon>
        <taxon>Metazoa</taxon>
        <taxon>Ecdysozoa</taxon>
        <taxon>Arthropoda</taxon>
        <taxon>Hexapoda</taxon>
        <taxon>Insecta</taxon>
        <taxon>Pterygota</taxon>
        <taxon>Neoptera</taxon>
        <taxon>Paraneoptera</taxon>
        <taxon>Hemiptera</taxon>
        <taxon>Sternorrhyncha</taxon>
        <taxon>Psylloidea</taxon>
        <taxon>Psyllidae</taxon>
        <taxon>Psyllinae</taxon>
        <taxon>Cacopsylla</taxon>
    </lineage>
</organism>
<feature type="region of interest" description="Disordered" evidence="1">
    <location>
        <begin position="178"/>
        <end position="209"/>
    </location>
</feature>
<name>A0A8D8T7Y2_9HEMI</name>
<feature type="compositionally biased region" description="Basic and acidic residues" evidence="1">
    <location>
        <begin position="178"/>
        <end position="187"/>
    </location>
</feature>
<protein>
    <submittedName>
        <fullName evidence="2">Uncharacterized protein</fullName>
    </submittedName>
</protein>
<accession>A0A8D8T7Y2</accession>
<feature type="compositionally biased region" description="Polar residues" evidence="1">
    <location>
        <begin position="188"/>
        <end position="199"/>
    </location>
</feature>
<dbReference type="EMBL" id="HBUF01255320">
    <property type="protein sequence ID" value="CAG6681345.1"/>
    <property type="molecule type" value="Transcribed_RNA"/>
</dbReference>
<reference evidence="2" key="1">
    <citation type="submission" date="2021-05" db="EMBL/GenBank/DDBJ databases">
        <authorList>
            <person name="Alioto T."/>
            <person name="Alioto T."/>
            <person name="Gomez Garrido J."/>
        </authorList>
    </citation>
    <scope>NUCLEOTIDE SEQUENCE</scope>
</reference>
<sequence>MQKIQANIEDSKDMQENQKLENTNLEGKEIWVGKKELSKNQETLKTRDSIKPNLVSVVTTKNCNYCTSVEQSADANQGKPLEKMTRNKIFGNNQYLSSTKCMANSCESNDTIDDDRIENIVESEPINNESPNKTFEIKPTKNTKQIIVITKPNVKTTISEINDETMYSDLTHNVGYSDKHADSKSNQKSDSATTKSINSECEDCKNTSRKCPNNKSTIHFVIEEPQDKDNDVLRTKVQTTKPLCPCLKKTNKVSMMKTKKLTFAKNDTLCAANDIHIDSSDELPE</sequence>
<evidence type="ECO:0000313" key="2">
    <source>
        <dbReference type="EMBL" id="CAG6681345.1"/>
    </source>
</evidence>